<reference evidence="3" key="1">
    <citation type="submission" date="2022-04" db="EMBL/GenBank/DDBJ databases">
        <title>Carnegiea gigantea Genome sequencing and assembly v2.</title>
        <authorList>
            <person name="Copetti D."/>
            <person name="Sanderson M.J."/>
            <person name="Burquez A."/>
            <person name="Wojciechowski M.F."/>
        </authorList>
    </citation>
    <scope>NUCLEOTIDE SEQUENCE</scope>
    <source>
        <strain evidence="3">SGP5-SGP5p</strain>
        <tissue evidence="3">Aerial part</tissue>
    </source>
</reference>
<organism evidence="3 4">
    <name type="scientific">Carnegiea gigantea</name>
    <dbReference type="NCBI Taxonomy" id="171969"/>
    <lineage>
        <taxon>Eukaryota</taxon>
        <taxon>Viridiplantae</taxon>
        <taxon>Streptophyta</taxon>
        <taxon>Embryophyta</taxon>
        <taxon>Tracheophyta</taxon>
        <taxon>Spermatophyta</taxon>
        <taxon>Magnoliopsida</taxon>
        <taxon>eudicotyledons</taxon>
        <taxon>Gunneridae</taxon>
        <taxon>Pentapetalae</taxon>
        <taxon>Caryophyllales</taxon>
        <taxon>Cactineae</taxon>
        <taxon>Cactaceae</taxon>
        <taxon>Cactoideae</taxon>
        <taxon>Echinocereeae</taxon>
        <taxon>Carnegiea</taxon>
    </lineage>
</organism>
<feature type="domain" description="DUF7795" evidence="2">
    <location>
        <begin position="38"/>
        <end position="156"/>
    </location>
</feature>
<protein>
    <recommendedName>
        <fullName evidence="2">DUF7795 domain-containing protein</fullName>
    </recommendedName>
</protein>
<accession>A0A9Q1JZ56</accession>
<feature type="region of interest" description="Disordered" evidence="1">
    <location>
        <begin position="1"/>
        <end position="22"/>
    </location>
</feature>
<dbReference type="AlphaFoldDB" id="A0A9Q1JZ56"/>
<evidence type="ECO:0000256" key="1">
    <source>
        <dbReference type="SAM" id="MobiDB-lite"/>
    </source>
</evidence>
<dbReference type="OrthoDB" id="744228at2759"/>
<dbReference type="EMBL" id="JAKOGI010000523">
    <property type="protein sequence ID" value="KAJ8433687.1"/>
    <property type="molecule type" value="Genomic_DNA"/>
</dbReference>
<comment type="caution">
    <text evidence="3">The sequence shown here is derived from an EMBL/GenBank/DDBJ whole genome shotgun (WGS) entry which is preliminary data.</text>
</comment>
<feature type="compositionally biased region" description="Basic residues" evidence="1">
    <location>
        <begin position="1"/>
        <end position="13"/>
    </location>
</feature>
<dbReference type="PANTHER" id="PTHR35305">
    <property type="entry name" value="FAD-BINDING PROTEIN"/>
    <property type="match status" value="1"/>
</dbReference>
<keyword evidence="4" id="KW-1185">Reference proteome</keyword>
<name>A0A9Q1JZ56_9CARY</name>
<dbReference type="InterPro" id="IPR056697">
    <property type="entry name" value="DUF7795"/>
</dbReference>
<proteinExistence type="predicted"/>
<dbReference type="Proteomes" id="UP001153076">
    <property type="component" value="Unassembled WGS sequence"/>
</dbReference>
<evidence type="ECO:0000313" key="4">
    <source>
        <dbReference type="Proteomes" id="UP001153076"/>
    </source>
</evidence>
<dbReference type="Pfam" id="PF25071">
    <property type="entry name" value="DUF7795"/>
    <property type="match status" value="1"/>
</dbReference>
<evidence type="ECO:0000259" key="2">
    <source>
        <dbReference type="Pfam" id="PF25071"/>
    </source>
</evidence>
<evidence type="ECO:0000313" key="3">
    <source>
        <dbReference type="EMBL" id="KAJ8433687.1"/>
    </source>
</evidence>
<gene>
    <name evidence="3" type="ORF">Cgig2_030074</name>
</gene>
<dbReference type="PANTHER" id="PTHR35305:SF2">
    <property type="entry name" value="FAD-BINDING PROTEIN"/>
    <property type="match status" value="1"/>
</dbReference>
<sequence length="240" mass="26717">MRLHSTTTTRRRPRDSAASHSHLPLARLPSSTLLATTTTTFRKMLSEFLAEVVKLEELGSIGRRFLIGFQQALEFLRRPSIFESSELVQSIIKANETNRVKSYVDAGCVTAYDSKQKITQMNTSLSGLQDHLTKAKNIIAELEKLMEKAGSVMQSVDKMGGDECEMDFGVESAATTSAECGSFMAVIYSMVKQDYVMQERIVSALNLKTPAGELDGYCMMWSLRPFVDDDVVHRALGLMK</sequence>